<evidence type="ECO:0000313" key="3">
    <source>
        <dbReference type="Proteomes" id="UP001528912"/>
    </source>
</evidence>
<gene>
    <name evidence="2" type="ORF">P4R38_10460</name>
</gene>
<keyword evidence="1" id="KW-0472">Membrane</keyword>
<evidence type="ECO:0000256" key="1">
    <source>
        <dbReference type="SAM" id="Phobius"/>
    </source>
</evidence>
<feature type="transmembrane region" description="Helical" evidence="1">
    <location>
        <begin position="12"/>
        <end position="30"/>
    </location>
</feature>
<name>A0ABT6C7I0_9MICO</name>
<keyword evidence="1" id="KW-1133">Transmembrane helix</keyword>
<dbReference type="EMBL" id="JAROAV010000028">
    <property type="protein sequence ID" value="MDF8264666.1"/>
    <property type="molecule type" value="Genomic_DNA"/>
</dbReference>
<sequence>MSVIARVYGLDPRTRAGIGVLCVLATFALIWADTYWVIAVLPFLLGTSITNRLVPGGRRNLVPRTSPPGPARSRLPFSLAAGAVLVIGAAAAFVTDDMAYVAVASVGTIAITVAADALAPSRPAR</sequence>
<keyword evidence="1" id="KW-0812">Transmembrane</keyword>
<reference evidence="2 3" key="1">
    <citation type="submission" date="2023-03" db="EMBL/GenBank/DDBJ databases">
        <title>YIM 133296 draft genome.</title>
        <authorList>
            <person name="Xiong L."/>
        </authorList>
    </citation>
    <scope>NUCLEOTIDE SEQUENCE [LARGE SCALE GENOMIC DNA]</scope>
    <source>
        <strain evidence="2 3">YIM 133296</strain>
    </source>
</reference>
<dbReference type="RefSeq" id="WP_277192084.1">
    <property type="nucleotide sequence ID" value="NZ_JAROAV010000028.1"/>
</dbReference>
<evidence type="ECO:0000313" key="2">
    <source>
        <dbReference type="EMBL" id="MDF8264666.1"/>
    </source>
</evidence>
<organism evidence="2 3">
    <name type="scientific">Luteipulveratus flavus</name>
    <dbReference type="NCBI Taxonomy" id="3031728"/>
    <lineage>
        <taxon>Bacteria</taxon>
        <taxon>Bacillati</taxon>
        <taxon>Actinomycetota</taxon>
        <taxon>Actinomycetes</taxon>
        <taxon>Micrococcales</taxon>
        <taxon>Dermacoccaceae</taxon>
        <taxon>Luteipulveratus</taxon>
    </lineage>
</organism>
<comment type="caution">
    <text evidence="2">The sequence shown here is derived from an EMBL/GenBank/DDBJ whole genome shotgun (WGS) entry which is preliminary data.</text>
</comment>
<proteinExistence type="predicted"/>
<protein>
    <recommendedName>
        <fullName evidence="4">DUF4395 domain-containing protein</fullName>
    </recommendedName>
</protein>
<keyword evidence="3" id="KW-1185">Reference proteome</keyword>
<evidence type="ECO:0008006" key="4">
    <source>
        <dbReference type="Google" id="ProtNLM"/>
    </source>
</evidence>
<feature type="transmembrane region" description="Helical" evidence="1">
    <location>
        <begin position="36"/>
        <end position="54"/>
    </location>
</feature>
<dbReference type="Proteomes" id="UP001528912">
    <property type="component" value="Unassembled WGS sequence"/>
</dbReference>
<feature type="transmembrane region" description="Helical" evidence="1">
    <location>
        <begin position="75"/>
        <end position="94"/>
    </location>
</feature>
<accession>A0ABT6C7I0</accession>
<feature type="transmembrane region" description="Helical" evidence="1">
    <location>
        <begin position="100"/>
        <end position="119"/>
    </location>
</feature>